<accession>A0A4Z2F8T4</accession>
<dbReference type="AlphaFoldDB" id="A0A4Z2F8T4"/>
<evidence type="ECO:0000313" key="3">
    <source>
        <dbReference type="Proteomes" id="UP000314294"/>
    </source>
</evidence>
<keyword evidence="1" id="KW-1133">Transmembrane helix</keyword>
<comment type="caution">
    <text evidence="2">The sequence shown here is derived from an EMBL/GenBank/DDBJ whole genome shotgun (WGS) entry which is preliminary data.</text>
</comment>
<dbReference type="EMBL" id="SRLO01001461">
    <property type="protein sequence ID" value="TNN37646.1"/>
    <property type="molecule type" value="Genomic_DNA"/>
</dbReference>
<gene>
    <name evidence="2" type="ORF">EYF80_052183</name>
</gene>
<keyword evidence="3" id="KW-1185">Reference proteome</keyword>
<dbReference type="Proteomes" id="UP000314294">
    <property type="component" value="Unassembled WGS sequence"/>
</dbReference>
<evidence type="ECO:0000256" key="1">
    <source>
        <dbReference type="SAM" id="Phobius"/>
    </source>
</evidence>
<proteinExistence type="predicted"/>
<keyword evidence="1" id="KW-0472">Membrane</keyword>
<organism evidence="2 3">
    <name type="scientific">Liparis tanakae</name>
    <name type="common">Tanaka's snailfish</name>
    <dbReference type="NCBI Taxonomy" id="230148"/>
    <lineage>
        <taxon>Eukaryota</taxon>
        <taxon>Metazoa</taxon>
        <taxon>Chordata</taxon>
        <taxon>Craniata</taxon>
        <taxon>Vertebrata</taxon>
        <taxon>Euteleostomi</taxon>
        <taxon>Actinopterygii</taxon>
        <taxon>Neopterygii</taxon>
        <taxon>Teleostei</taxon>
        <taxon>Neoteleostei</taxon>
        <taxon>Acanthomorphata</taxon>
        <taxon>Eupercaria</taxon>
        <taxon>Perciformes</taxon>
        <taxon>Cottioidei</taxon>
        <taxon>Cottales</taxon>
        <taxon>Liparidae</taxon>
        <taxon>Liparis</taxon>
    </lineage>
</organism>
<keyword evidence="1" id="KW-0812">Transmembrane</keyword>
<reference evidence="2 3" key="1">
    <citation type="submission" date="2019-03" db="EMBL/GenBank/DDBJ databases">
        <title>First draft genome of Liparis tanakae, snailfish: a comprehensive survey of snailfish specific genes.</title>
        <authorList>
            <person name="Kim W."/>
            <person name="Song I."/>
            <person name="Jeong J.-H."/>
            <person name="Kim D."/>
            <person name="Kim S."/>
            <person name="Ryu S."/>
            <person name="Song J.Y."/>
            <person name="Lee S.K."/>
        </authorList>
    </citation>
    <scope>NUCLEOTIDE SEQUENCE [LARGE SCALE GENOMIC DNA]</scope>
    <source>
        <tissue evidence="2">Muscle</tissue>
    </source>
</reference>
<sequence length="124" mass="13005">MPSWTDSSRLSSAMMGNGRVVSVASLNAITSCTGGGGGLRWSSTLSMDRAIIFTPRFWNSSLTLQAQASSVVQTGVKSFGLMLRHVWCIIIIIIIIISAMQSHAYVTPSLCPPAGVTSGSGDLA</sequence>
<evidence type="ECO:0000313" key="2">
    <source>
        <dbReference type="EMBL" id="TNN37646.1"/>
    </source>
</evidence>
<protein>
    <submittedName>
        <fullName evidence="2">Uncharacterized protein</fullName>
    </submittedName>
</protein>
<feature type="transmembrane region" description="Helical" evidence="1">
    <location>
        <begin position="86"/>
        <end position="106"/>
    </location>
</feature>
<name>A0A4Z2F8T4_9TELE</name>